<gene>
    <name evidence="2" type="ORF">FF041_36660</name>
</gene>
<evidence type="ECO:0000313" key="2">
    <source>
        <dbReference type="EMBL" id="MQT05429.1"/>
    </source>
</evidence>
<protein>
    <recommendedName>
        <fullName evidence="4">TFIIB-type zinc ribbon-containing protein</fullName>
    </recommendedName>
</protein>
<organism evidence="2 3">
    <name type="scientific">Streptomyces jumonjinensis</name>
    <dbReference type="NCBI Taxonomy" id="1945"/>
    <lineage>
        <taxon>Bacteria</taxon>
        <taxon>Bacillati</taxon>
        <taxon>Actinomycetota</taxon>
        <taxon>Actinomycetes</taxon>
        <taxon>Kitasatosporales</taxon>
        <taxon>Streptomycetaceae</taxon>
        <taxon>Streptomyces</taxon>
    </lineage>
</organism>
<keyword evidence="3" id="KW-1185">Reference proteome</keyword>
<evidence type="ECO:0008006" key="4">
    <source>
        <dbReference type="Google" id="ProtNLM"/>
    </source>
</evidence>
<feature type="compositionally biased region" description="Basic and acidic residues" evidence="1">
    <location>
        <begin position="11"/>
        <end position="21"/>
    </location>
</feature>
<dbReference type="Proteomes" id="UP000419138">
    <property type="component" value="Unassembled WGS sequence"/>
</dbReference>
<comment type="caution">
    <text evidence="2">The sequence shown here is derived from an EMBL/GenBank/DDBJ whole genome shotgun (WGS) entry which is preliminary data.</text>
</comment>
<proteinExistence type="predicted"/>
<name>A0A646KSX8_STRJU</name>
<feature type="region of interest" description="Disordered" evidence="1">
    <location>
        <begin position="1"/>
        <end position="21"/>
    </location>
</feature>
<reference evidence="2 3" key="1">
    <citation type="submission" date="2019-05" db="EMBL/GenBank/DDBJ databases">
        <title>Comparative genomics and metabolomics analyses of clavulanic acid producing Streptomyces species provides insight into specialized metabolism and evolution of beta-lactam biosynthetic gene clusters.</title>
        <authorList>
            <person name="Moore M.A."/>
            <person name="Cruz-Morales P."/>
            <person name="Barona Gomez F."/>
            <person name="Kapil T."/>
        </authorList>
    </citation>
    <scope>NUCLEOTIDE SEQUENCE [LARGE SCALE GENOMIC DNA]</scope>
    <source>
        <strain evidence="2 3">NRRL 5741</strain>
    </source>
</reference>
<evidence type="ECO:0000256" key="1">
    <source>
        <dbReference type="SAM" id="MobiDB-lite"/>
    </source>
</evidence>
<dbReference type="AlphaFoldDB" id="A0A646KSX8"/>
<dbReference type="EMBL" id="VCLA01000201">
    <property type="protein sequence ID" value="MQT05429.1"/>
    <property type="molecule type" value="Genomic_DNA"/>
</dbReference>
<sequence>MGSGVAGPAGDADRPGKRLSRDPGLRAELEVCERFRIPHSAFLGGDGRWTALDRAKALDWAEWRRSVCPECHTRLEEWDRQRGGDPHAYVTDTLRCPGCELIEQERDHVPHDRSGYGVKIQLLPRRLGLPGSDER</sequence>
<accession>A0A646KSX8</accession>
<evidence type="ECO:0000313" key="3">
    <source>
        <dbReference type="Proteomes" id="UP000419138"/>
    </source>
</evidence>